<keyword evidence="2" id="KW-0812">Transmembrane</keyword>
<gene>
    <name evidence="3" type="ORF">U1T56_23345</name>
</gene>
<feature type="transmembrane region" description="Helical" evidence="2">
    <location>
        <begin position="194"/>
        <end position="215"/>
    </location>
</feature>
<evidence type="ECO:0000256" key="1">
    <source>
        <dbReference type="SAM" id="MobiDB-lite"/>
    </source>
</evidence>
<comment type="caution">
    <text evidence="3">The sequence shown here is derived from an EMBL/GenBank/DDBJ whole genome shotgun (WGS) entry which is preliminary data.</text>
</comment>
<dbReference type="RefSeq" id="WP_418161948.1">
    <property type="nucleotide sequence ID" value="NZ_JBBLZC010000044.1"/>
</dbReference>
<evidence type="ECO:0000256" key="2">
    <source>
        <dbReference type="SAM" id="Phobius"/>
    </source>
</evidence>
<name>A0ABU8XYP5_9PROT</name>
<organism evidence="3 4">
    <name type="scientific">Benzoatithermus flavus</name>
    <dbReference type="NCBI Taxonomy" id="3108223"/>
    <lineage>
        <taxon>Bacteria</taxon>
        <taxon>Pseudomonadati</taxon>
        <taxon>Pseudomonadota</taxon>
        <taxon>Alphaproteobacteria</taxon>
        <taxon>Geminicoccales</taxon>
        <taxon>Geminicoccaceae</taxon>
        <taxon>Benzoatithermus</taxon>
    </lineage>
</organism>
<accession>A0ABU8XYP5</accession>
<feature type="region of interest" description="Disordered" evidence="1">
    <location>
        <begin position="1"/>
        <end position="28"/>
    </location>
</feature>
<sequence>MFEPSSHRRAPPGSASSFGRDEALRPDRAPSRVPLAPKLAWTGFAAVLVPTYWQAYGSSNFLWFSDIGLFLAGGALWLESPLLASTAAVGVLALELGWNLDFLAGGRLLGLAGYMFDSRKPAYLRALSLFHMALPPLLAWLLRRLGYDRRALVTQTALAWLVLPATYFFTDPEENINWVFGPGKAPQNVVPGPVYLGALMLGLPALVFLPTHLVLRKLMQPAHISSG</sequence>
<proteinExistence type="predicted"/>
<dbReference type="EMBL" id="JBBLZC010000044">
    <property type="protein sequence ID" value="MEK0086104.1"/>
    <property type="molecule type" value="Genomic_DNA"/>
</dbReference>
<evidence type="ECO:0008006" key="5">
    <source>
        <dbReference type="Google" id="ProtNLM"/>
    </source>
</evidence>
<dbReference type="Proteomes" id="UP001375743">
    <property type="component" value="Unassembled WGS sequence"/>
</dbReference>
<protein>
    <recommendedName>
        <fullName evidence="5">Membrane-associated protein</fullName>
    </recommendedName>
</protein>
<evidence type="ECO:0000313" key="4">
    <source>
        <dbReference type="Proteomes" id="UP001375743"/>
    </source>
</evidence>
<feature type="transmembrane region" description="Helical" evidence="2">
    <location>
        <begin position="61"/>
        <end position="84"/>
    </location>
</feature>
<keyword evidence="2" id="KW-0472">Membrane</keyword>
<keyword evidence="2" id="KW-1133">Transmembrane helix</keyword>
<keyword evidence="4" id="KW-1185">Reference proteome</keyword>
<feature type="transmembrane region" description="Helical" evidence="2">
    <location>
        <begin position="122"/>
        <end position="142"/>
    </location>
</feature>
<evidence type="ECO:0000313" key="3">
    <source>
        <dbReference type="EMBL" id="MEK0086104.1"/>
    </source>
</evidence>
<feature type="compositionally biased region" description="Basic and acidic residues" evidence="1">
    <location>
        <begin position="19"/>
        <end position="28"/>
    </location>
</feature>
<feature type="transmembrane region" description="Helical" evidence="2">
    <location>
        <begin position="151"/>
        <end position="170"/>
    </location>
</feature>
<reference evidence="3 4" key="1">
    <citation type="submission" date="2024-01" db="EMBL/GenBank/DDBJ databases">
        <title>Multi-omics insights into the function and evolution of sodium benzoate biodegradation pathways in Benzoatithermus flavus gen. nov., sp. nov. from hot spring.</title>
        <authorList>
            <person name="Hu C.-J."/>
            <person name="Li W.-J."/>
        </authorList>
    </citation>
    <scope>NUCLEOTIDE SEQUENCE [LARGE SCALE GENOMIC DNA]</scope>
    <source>
        <strain evidence="3 4">SYSU G07066</strain>
    </source>
</reference>